<organism evidence="1">
    <name type="scientific">Candidatus Kentrum sp. MB</name>
    <dbReference type="NCBI Taxonomy" id="2138164"/>
    <lineage>
        <taxon>Bacteria</taxon>
        <taxon>Pseudomonadati</taxon>
        <taxon>Pseudomonadota</taxon>
        <taxon>Gammaproteobacteria</taxon>
        <taxon>Candidatus Kentrum</taxon>
    </lineage>
</organism>
<dbReference type="EMBL" id="CAADFO010000036">
    <property type="protein sequence ID" value="VFK28375.1"/>
    <property type="molecule type" value="Genomic_DNA"/>
</dbReference>
<evidence type="ECO:0008006" key="2">
    <source>
        <dbReference type="Google" id="ProtNLM"/>
    </source>
</evidence>
<accession>A0A450XGD9</accession>
<gene>
    <name evidence="1" type="ORF">BECKMB1821G_GA0114241_103630</name>
</gene>
<reference evidence="1" key="1">
    <citation type="submission" date="2019-02" db="EMBL/GenBank/DDBJ databases">
        <authorList>
            <person name="Gruber-Vodicka R. H."/>
            <person name="Seah K. B. B."/>
        </authorList>
    </citation>
    <scope>NUCLEOTIDE SEQUENCE</scope>
    <source>
        <strain evidence="1">BECK_BZ197</strain>
    </source>
</reference>
<dbReference type="AlphaFoldDB" id="A0A450XGD9"/>
<proteinExistence type="predicted"/>
<evidence type="ECO:0000313" key="1">
    <source>
        <dbReference type="EMBL" id="VFK28375.1"/>
    </source>
</evidence>
<name>A0A450XGD9_9GAMM</name>
<dbReference type="InterPro" id="IPR025455">
    <property type="entry name" value="DUF4276"/>
</dbReference>
<protein>
    <recommendedName>
        <fullName evidence="2">DUF4276 family protein</fullName>
    </recommendedName>
</protein>
<dbReference type="Pfam" id="PF14103">
    <property type="entry name" value="DUF4276"/>
    <property type="match status" value="1"/>
</dbReference>
<sequence length="202" mass="23351">MMRLSAIVEGKGEVTAFPIVLRRLAERSQCQVNLSAPIRVHRDQFLNDEKEFRRKLQLAAHKSGDHGWVLILLDADDDCPARLSAKILERVKAIIGHRQVSVVLANREFEAWFLAAARSLEGERDFSYGKEPDFEPETIRDAKGWLGKRMSQGYHSVTDQPAFAARFDLKMAHNRSRSFRKLCDEWERYTRHLLPPVEPKLR</sequence>